<evidence type="ECO:0000313" key="2">
    <source>
        <dbReference type="Proteomes" id="UP000199165"/>
    </source>
</evidence>
<dbReference type="Proteomes" id="UP000199165">
    <property type="component" value="Unassembled WGS sequence"/>
</dbReference>
<name>A0A1I6X6K9_9ACTN</name>
<evidence type="ECO:0000313" key="1">
    <source>
        <dbReference type="EMBL" id="SFT33732.1"/>
    </source>
</evidence>
<dbReference type="AlphaFoldDB" id="A0A1I6X6K9"/>
<gene>
    <name evidence="1" type="ORF">SAMN04487904_101235</name>
</gene>
<protein>
    <submittedName>
        <fullName evidence="1">Immunity protein 8</fullName>
    </submittedName>
</protein>
<dbReference type="Pfam" id="PF15586">
    <property type="entry name" value="Imm8"/>
    <property type="match status" value="1"/>
</dbReference>
<sequence length="134" mass="15201">MRAVIKDYHSPDVDLCDFGPDYPEDFGFLLQMFVGPSEDSGEEAFDVLVCTPKWASRRVRETGPLVGRGVLLVENHSWYEIRGFLEKYVNALEAPTWDRLAEKIGRLGNWEFEGDPGQRSVACSADLQNMRKST</sequence>
<keyword evidence="2" id="KW-1185">Reference proteome</keyword>
<proteinExistence type="predicted"/>
<dbReference type="EMBL" id="FPAT01000001">
    <property type="protein sequence ID" value="SFT33732.1"/>
    <property type="molecule type" value="Genomic_DNA"/>
</dbReference>
<dbReference type="STRING" id="995060.SAMN04487904_101235"/>
<accession>A0A1I6X6K9</accession>
<organism evidence="1 2">
    <name type="scientific">Actinopolyspora righensis</name>
    <dbReference type="NCBI Taxonomy" id="995060"/>
    <lineage>
        <taxon>Bacteria</taxon>
        <taxon>Bacillati</taxon>
        <taxon>Actinomycetota</taxon>
        <taxon>Actinomycetes</taxon>
        <taxon>Actinopolysporales</taxon>
        <taxon>Actinopolysporaceae</taxon>
        <taxon>Actinopolyspora</taxon>
        <taxon>Actinopolyspora alba group</taxon>
    </lineage>
</organism>
<reference evidence="2" key="1">
    <citation type="submission" date="2016-10" db="EMBL/GenBank/DDBJ databases">
        <authorList>
            <person name="Varghese N."/>
            <person name="Submissions S."/>
        </authorList>
    </citation>
    <scope>NUCLEOTIDE SEQUENCE [LARGE SCALE GENOMIC DNA]</scope>
    <source>
        <strain evidence="2">DSM 45501</strain>
    </source>
</reference>
<dbReference type="InterPro" id="IPR028964">
    <property type="entry name" value="Imm8"/>
</dbReference>
<dbReference type="RefSeq" id="WP_092972845.1">
    <property type="nucleotide sequence ID" value="NZ_FPAT01000001.1"/>
</dbReference>